<dbReference type="InterPro" id="IPR001031">
    <property type="entry name" value="Thioesterase"/>
</dbReference>
<evidence type="ECO:0000256" key="1">
    <source>
        <dbReference type="ARBA" id="ARBA00007169"/>
    </source>
</evidence>
<dbReference type="InterPro" id="IPR012223">
    <property type="entry name" value="TEII"/>
</dbReference>
<gene>
    <name evidence="3" type="ORF">ACFQ1S_09960</name>
</gene>
<sequence>TRWVARPRPTDDARLRMFCFPHVGAGGAAFNSWLDKLPSDVDVCAIRLPGRENRLREPLMDDWRAVMAGVQEALEPMLDLPFVVVGHCSGSVLAYEFARRLTVSPEMVILSSTDGPSVRRIDDPLHVLSQRELLERVVEFGGMNKQVLDDPDLMAMFERILRADYQVIERLEYTPGAPLDTPITVIGGRNDEFVTAQGMAAWAEATTREFSLHLVDAGHYILAEAGALVADIVRRLV</sequence>
<dbReference type="InterPro" id="IPR029058">
    <property type="entry name" value="AB_hydrolase_fold"/>
</dbReference>
<dbReference type="PANTHER" id="PTHR11487:SF0">
    <property type="entry name" value="S-ACYL FATTY ACID SYNTHASE THIOESTERASE, MEDIUM CHAIN"/>
    <property type="match status" value="1"/>
</dbReference>
<evidence type="ECO:0000313" key="3">
    <source>
        <dbReference type="EMBL" id="MFD1045864.1"/>
    </source>
</evidence>
<comment type="similarity">
    <text evidence="1">Belongs to the thioesterase family.</text>
</comment>
<name>A0ABW3M9C1_9PSEU</name>
<dbReference type="Pfam" id="PF00975">
    <property type="entry name" value="Thioesterase"/>
    <property type="match status" value="1"/>
</dbReference>
<evidence type="ECO:0000313" key="4">
    <source>
        <dbReference type="Proteomes" id="UP001597045"/>
    </source>
</evidence>
<protein>
    <submittedName>
        <fullName evidence="3">Thioesterase II family protein</fullName>
    </submittedName>
</protein>
<feature type="non-terminal residue" evidence="3">
    <location>
        <position position="1"/>
    </location>
</feature>
<reference evidence="4" key="1">
    <citation type="journal article" date="2019" name="Int. J. Syst. Evol. Microbiol.">
        <title>The Global Catalogue of Microorganisms (GCM) 10K type strain sequencing project: providing services to taxonomists for standard genome sequencing and annotation.</title>
        <authorList>
            <consortium name="The Broad Institute Genomics Platform"/>
            <consortium name="The Broad Institute Genome Sequencing Center for Infectious Disease"/>
            <person name="Wu L."/>
            <person name="Ma J."/>
        </authorList>
    </citation>
    <scope>NUCLEOTIDE SEQUENCE [LARGE SCALE GENOMIC DNA]</scope>
    <source>
        <strain evidence="4">JCM 31486</strain>
    </source>
</reference>
<evidence type="ECO:0000259" key="2">
    <source>
        <dbReference type="Pfam" id="PF00975"/>
    </source>
</evidence>
<organism evidence="3 4">
    <name type="scientific">Kibdelosporangium lantanae</name>
    <dbReference type="NCBI Taxonomy" id="1497396"/>
    <lineage>
        <taxon>Bacteria</taxon>
        <taxon>Bacillati</taxon>
        <taxon>Actinomycetota</taxon>
        <taxon>Actinomycetes</taxon>
        <taxon>Pseudonocardiales</taxon>
        <taxon>Pseudonocardiaceae</taxon>
        <taxon>Kibdelosporangium</taxon>
    </lineage>
</organism>
<dbReference type="SUPFAM" id="SSF53474">
    <property type="entry name" value="alpha/beta-Hydrolases"/>
    <property type="match status" value="1"/>
</dbReference>
<proteinExistence type="inferred from homology"/>
<dbReference type="Proteomes" id="UP001597045">
    <property type="component" value="Unassembled WGS sequence"/>
</dbReference>
<dbReference type="EMBL" id="JBHTIS010000437">
    <property type="protein sequence ID" value="MFD1045864.1"/>
    <property type="molecule type" value="Genomic_DNA"/>
</dbReference>
<keyword evidence="4" id="KW-1185">Reference proteome</keyword>
<comment type="caution">
    <text evidence="3">The sequence shown here is derived from an EMBL/GenBank/DDBJ whole genome shotgun (WGS) entry which is preliminary data.</text>
</comment>
<accession>A0ABW3M9C1</accession>
<feature type="domain" description="Thioesterase" evidence="2">
    <location>
        <begin position="17"/>
        <end position="229"/>
    </location>
</feature>
<dbReference type="Gene3D" id="3.40.50.1820">
    <property type="entry name" value="alpha/beta hydrolase"/>
    <property type="match status" value="1"/>
</dbReference>
<dbReference type="PANTHER" id="PTHR11487">
    <property type="entry name" value="THIOESTERASE"/>
    <property type="match status" value="1"/>
</dbReference>